<dbReference type="OrthoDB" id="7574889at2"/>
<evidence type="ECO:0000313" key="2">
    <source>
        <dbReference type="EMBL" id="EHR52344.1"/>
    </source>
</evidence>
<dbReference type="Proteomes" id="UP000004926">
    <property type="component" value="Chromosome"/>
</dbReference>
<feature type="domain" description="Phosphoadenosine phosphosulphate reductase" evidence="1">
    <location>
        <begin position="20"/>
        <end position="211"/>
    </location>
</feature>
<dbReference type="InterPro" id="IPR050128">
    <property type="entry name" value="Sulfate_adenylyltrnsfr_sub2"/>
</dbReference>
<dbReference type="STRING" id="882083.SacmaDRAFT_4151"/>
<dbReference type="HOGENOM" id="CLU_1085217_0_0_11"/>
<sequence>MGHHDCHEKTDDPNLTEYDIILNSSGGKDSQAMLDVVCRRAADAGVLDRITVLHCALGRVEWPGTADLARRQALHYGVRYEERHREQGDLLTQVRQRGRWPSATARYCTSDQKLGPARKLVTQLVNELGAIDRPAQVLNCMGLRAQESRARLKKAKLSPDHTASNGRREVCTWLPIHEWSETEVWQHIRASGVPYHPAYDAGMTRLSCSLCILGSRADLLRAARLRPDLAAEYARIEDEIGHRFRNDMSMAEIITGANP</sequence>
<protein>
    <submittedName>
        <fullName evidence="2">PAPS reductase/FAD synthetase family protein</fullName>
    </submittedName>
</protein>
<dbReference type="RefSeq" id="WP_009155722.1">
    <property type="nucleotide sequence ID" value="NZ_CM001439.1"/>
</dbReference>
<evidence type="ECO:0000313" key="3">
    <source>
        <dbReference type="Proteomes" id="UP000004926"/>
    </source>
</evidence>
<dbReference type="eggNOG" id="COG0175">
    <property type="taxonomic scope" value="Bacteria"/>
</dbReference>
<dbReference type="PANTHER" id="PTHR43196">
    <property type="entry name" value="SULFATE ADENYLYLTRANSFERASE SUBUNIT 2"/>
    <property type="match status" value="1"/>
</dbReference>
<dbReference type="PANTHER" id="PTHR43196:SF2">
    <property type="entry name" value="PHOSPHOADENOSINE PHOSPHOSULFATE REDUCTASE"/>
    <property type="match status" value="1"/>
</dbReference>
<reference evidence="2 3" key="1">
    <citation type="journal article" date="2012" name="Stand. Genomic Sci.">
        <title>Genome sequence of the ocean sediment bacterium Saccharomonospora marina type strain (XMU15(T)).</title>
        <authorList>
            <person name="Klenk H.P."/>
            <person name="Lu M."/>
            <person name="Lucas S."/>
            <person name="Lapidus A."/>
            <person name="Copeland A."/>
            <person name="Pitluck S."/>
            <person name="Goodwin L.A."/>
            <person name="Han C."/>
            <person name="Tapia R."/>
            <person name="Brambilla E.M."/>
            <person name="Potter G."/>
            <person name="Land M."/>
            <person name="Ivanova N."/>
            <person name="Rohde M."/>
            <person name="Goker M."/>
            <person name="Detter J.C."/>
            <person name="Li W.J."/>
            <person name="Kyrpides N.C."/>
            <person name="Woyke T."/>
        </authorList>
    </citation>
    <scope>NUCLEOTIDE SEQUENCE [LARGE SCALE GENOMIC DNA]</scope>
    <source>
        <strain evidence="2 3">XMU15</strain>
    </source>
</reference>
<proteinExistence type="predicted"/>
<dbReference type="GO" id="GO:0003824">
    <property type="term" value="F:catalytic activity"/>
    <property type="evidence" value="ECO:0007669"/>
    <property type="project" value="InterPro"/>
</dbReference>
<dbReference type="EMBL" id="CM001439">
    <property type="protein sequence ID" value="EHR52344.1"/>
    <property type="molecule type" value="Genomic_DNA"/>
</dbReference>
<gene>
    <name evidence="2" type="ORF">SacmaDRAFT_4151</name>
</gene>
<dbReference type="Pfam" id="PF01507">
    <property type="entry name" value="PAPS_reduct"/>
    <property type="match status" value="1"/>
</dbReference>
<keyword evidence="3" id="KW-1185">Reference proteome</keyword>
<dbReference type="SUPFAM" id="SSF52402">
    <property type="entry name" value="Adenine nucleotide alpha hydrolases-like"/>
    <property type="match status" value="1"/>
</dbReference>
<name>H5X5Z0_9PSEU</name>
<dbReference type="InterPro" id="IPR014729">
    <property type="entry name" value="Rossmann-like_a/b/a_fold"/>
</dbReference>
<dbReference type="InterPro" id="IPR002500">
    <property type="entry name" value="PAPS_reduct_dom"/>
</dbReference>
<accession>H5X5Z0</accession>
<dbReference type="AlphaFoldDB" id="H5X5Z0"/>
<evidence type="ECO:0000259" key="1">
    <source>
        <dbReference type="Pfam" id="PF01507"/>
    </source>
</evidence>
<dbReference type="Gene3D" id="3.40.50.620">
    <property type="entry name" value="HUPs"/>
    <property type="match status" value="1"/>
</dbReference>
<organism evidence="2 3">
    <name type="scientific">Saccharomonospora marina XMU15</name>
    <dbReference type="NCBI Taxonomy" id="882083"/>
    <lineage>
        <taxon>Bacteria</taxon>
        <taxon>Bacillati</taxon>
        <taxon>Actinomycetota</taxon>
        <taxon>Actinomycetes</taxon>
        <taxon>Pseudonocardiales</taxon>
        <taxon>Pseudonocardiaceae</taxon>
        <taxon>Saccharomonospora</taxon>
    </lineage>
</organism>